<protein>
    <submittedName>
        <fullName evidence="2">Uncharacterized protein</fullName>
    </submittedName>
</protein>
<dbReference type="Proteomes" id="UP000054047">
    <property type="component" value="Unassembled WGS sequence"/>
</dbReference>
<proteinExistence type="predicted"/>
<feature type="non-terminal residue" evidence="2">
    <location>
        <position position="77"/>
    </location>
</feature>
<organism evidence="2 3">
    <name type="scientific">Ancylostoma duodenale</name>
    <dbReference type="NCBI Taxonomy" id="51022"/>
    <lineage>
        <taxon>Eukaryota</taxon>
        <taxon>Metazoa</taxon>
        <taxon>Ecdysozoa</taxon>
        <taxon>Nematoda</taxon>
        <taxon>Chromadorea</taxon>
        <taxon>Rhabditida</taxon>
        <taxon>Rhabditina</taxon>
        <taxon>Rhabditomorpha</taxon>
        <taxon>Strongyloidea</taxon>
        <taxon>Ancylostomatidae</taxon>
        <taxon>Ancylostomatinae</taxon>
        <taxon>Ancylostoma</taxon>
    </lineage>
</organism>
<dbReference type="OrthoDB" id="5895717at2759"/>
<feature type="non-terminal residue" evidence="2">
    <location>
        <position position="1"/>
    </location>
</feature>
<evidence type="ECO:0000313" key="2">
    <source>
        <dbReference type="EMBL" id="KIH49524.1"/>
    </source>
</evidence>
<keyword evidence="1" id="KW-0472">Membrane</keyword>
<name>A0A0C2FS91_9BILA</name>
<evidence type="ECO:0000256" key="1">
    <source>
        <dbReference type="SAM" id="Phobius"/>
    </source>
</evidence>
<gene>
    <name evidence="2" type="ORF">ANCDUO_20401</name>
</gene>
<evidence type="ECO:0000313" key="3">
    <source>
        <dbReference type="Proteomes" id="UP000054047"/>
    </source>
</evidence>
<keyword evidence="3" id="KW-1185">Reference proteome</keyword>
<feature type="transmembrane region" description="Helical" evidence="1">
    <location>
        <begin position="50"/>
        <end position="71"/>
    </location>
</feature>
<sequence>MTVVTAHTKKAQPDKLISEQFLAAELDEVENLLKEGEKIPFETKIVWRNVILFAALHLGAAIGFYQLLFVAKWPTVF</sequence>
<accession>A0A0C2FS91</accession>
<keyword evidence="1" id="KW-1133">Transmembrane helix</keyword>
<keyword evidence="1" id="KW-0812">Transmembrane</keyword>
<dbReference type="EMBL" id="KN753052">
    <property type="protein sequence ID" value="KIH49524.1"/>
    <property type="molecule type" value="Genomic_DNA"/>
</dbReference>
<dbReference type="AlphaFoldDB" id="A0A0C2FS91"/>
<reference evidence="2 3" key="1">
    <citation type="submission" date="2013-12" db="EMBL/GenBank/DDBJ databases">
        <title>Draft genome of the parsitic nematode Ancylostoma duodenale.</title>
        <authorList>
            <person name="Mitreva M."/>
        </authorList>
    </citation>
    <scope>NUCLEOTIDE SEQUENCE [LARGE SCALE GENOMIC DNA]</scope>
    <source>
        <strain evidence="2 3">Zhejiang</strain>
    </source>
</reference>